<feature type="transmembrane region" description="Helical" evidence="2">
    <location>
        <begin position="379"/>
        <end position="397"/>
    </location>
</feature>
<feature type="compositionally biased region" description="Pro residues" evidence="1">
    <location>
        <begin position="189"/>
        <end position="200"/>
    </location>
</feature>
<feature type="compositionally biased region" description="Acidic residues" evidence="1">
    <location>
        <begin position="201"/>
        <end position="239"/>
    </location>
</feature>
<feature type="chain" id="PRO_5039508876" description="Gram-positive cocci surface proteins LPxTG domain-containing protein" evidence="3">
    <location>
        <begin position="21"/>
        <end position="408"/>
    </location>
</feature>
<feature type="compositionally biased region" description="Pro residues" evidence="1">
    <location>
        <begin position="281"/>
        <end position="291"/>
    </location>
</feature>
<reference evidence="4 5" key="1">
    <citation type="journal article" date="2012" name="J. Bacteriol.">
        <title>Draft genome sequence of Streptomyces globisporus C-1027, which produces an antitumor antibiotic consisting of a nine-membered enediyne with a chromoprotein.</title>
        <authorList>
            <person name="Wang L."/>
            <person name="Wang S."/>
            <person name="He Q."/>
            <person name="Yu T."/>
            <person name="Li Q."/>
            <person name="Hong B."/>
        </authorList>
    </citation>
    <scope>NUCLEOTIDE SEQUENCE [LARGE SCALE GENOMIC DNA]</scope>
    <source>
        <strain evidence="4 5">C-1027</strain>
    </source>
</reference>
<evidence type="ECO:0000313" key="5">
    <source>
        <dbReference type="Proteomes" id="UP000064183"/>
    </source>
</evidence>
<evidence type="ECO:0000313" key="4">
    <source>
        <dbReference type="EMBL" id="ALU95395.1"/>
    </source>
</evidence>
<evidence type="ECO:0008006" key="6">
    <source>
        <dbReference type="Google" id="ProtNLM"/>
    </source>
</evidence>
<keyword evidence="2" id="KW-0812">Transmembrane</keyword>
<evidence type="ECO:0000256" key="1">
    <source>
        <dbReference type="SAM" id="MobiDB-lite"/>
    </source>
</evidence>
<dbReference type="EMBL" id="CP013738">
    <property type="protein sequence ID" value="ALU95395.1"/>
    <property type="molecule type" value="Genomic_DNA"/>
</dbReference>
<name>A0A0U3M0K6_STRGL</name>
<evidence type="ECO:0000256" key="2">
    <source>
        <dbReference type="SAM" id="Phobius"/>
    </source>
</evidence>
<protein>
    <recommendedName>
        <fullName evidence="6">Gram-positive cocci surface proteins LPxTG domain-containing protein</fullName>
    </recommendedName>
</protein>
<feature type="compositionally biased region" description="Gly residues" evidence="1">
    <location>
        <begin position="311"/>
        <end position="352"/>
    </location>
</feature>
<feature type="compositionally biased region" description="Low complexity" evidence="1">
    <location>
        <begin position="292"/>
        <end position="306"/>
    </location>
</feature>
<accession>A0A0U3M0K6</accession>
<feature type="region of interest" description="Disordered" evidence="1">
    <location>
        <begin position="185"/>
        <end position="373"/>
    </location>
</feature>
<gene>
    <name evidence="4" type="ORF">WQO_20000</name>
</gene>
<dbReference type="KEGG" id="sgb:WQO_20000"/>
<dbReference type="AlphaFoldDB" id="A0A0U3M0K6"/>
<evidence type="ECO:0000256" key="3">
    <source>
        <dbReference type="SAM" id="SignalP"/>
    </source>
</evidence>
<dbReference type="Proteomes" id="UP000064183">
    <property type="component" value="Chromosome"/>
</dbReference>
<keyword evidence="3" id="KW-0732">Signal</keyword>
<organism evidence="4 5">
    <name type="scientific">Streptomyces globisporus C-1027</name>
    <dbReference type="NCBI Taxonomy" id="1172567"/>
    <lineage>
        <taxon>Bacteria</taxon>
        <taxon>Bacillati</taxon>
        <taxon>Actinomycetota</taxon>
        <taxon>Actinomycetes</taxon>
        <taxon>Kitasatosporales</taxon>
        <taxon>Streptomycetaceae</taxon>
        <taxon>Streptomyces</taxon>
    </lineage>
</organism>
<proteinExistence type="predicted"/>
<keyword evidence="2" id="KW-0472">Membrane</keyword>
<feature type="compositionally biased region" description="Acidic residues" evidence="1">
    <location>
        <begin position="265"/>
        <end position="280"/>
    </location>
</feature>
<feature type="signal peptide" evidence="3">
    <location>
        <begin position="1"/>
        <end position="20"/>
    </location>
</feature>
<sequence length="408" mass="40927">MLATASVATPVLLGGASAVADTVGARPQPLRVAGAVTSDDGRNEEGGGLVTRFRGVPAEFEAGGDWQEFDLVLKNITEEELSDFSMDIQLITFHPGESLQPSHVSVQAKFDDPWEDLELWDMGGQDVDVILPVDGMKLAPGETVIPLRMKFAGDAPSVRFHIGPQADEEHAEESNEDYWESAWIIRPADPGPEPSTGPEPEPSEDPGPEPSTDPEPEPSEDPGPEPSTDPEPEPSEDPGPEPSTGPEPEPSEDPGPEPSTGPEPEPSEDPGPEPSTDPDPEPSTGPEPEPSADPSSSPDTGPSEEPAPGPAVGGGAATGGSAGGGGTGPASGGTGGFPGGEGASSGGAGQGGWTAPATGGAAASGGGLAHTGSDAVTSWALGAGGTLVLLGTALAVAGRRARRRSSGV</sequence>
<dbReference type="STRING" id="1172567.WQO_20000"/>
<keyword evidence="2" id="KW-1133">Transmembrane helix</keyword>